<keyword evidence="3 6" id="KW-1133">Transmembrane helix</keyword>
<organism evidence="8 9">
    <name type="scientific">Ornithinibacter aureus</name>
    <dbReference type="NCBI Taxonomy" id="622664"/>
    <lineage>
        <taxon>Bacteria</taxon>
        <taxon>Bacillati</taxon>
        <taxon>Actinomycetota</taxon>
        <taxon>Actinomycetes</taxon>
        <taxon>Micrococcales</taxon>
        <taxon>Intrasporangiaceae</taxon>
        <taxon>Ornithinibacter</taxon>
    </lineage>
</organism>
<comment type="caution">
    <text evidence="8">The sequence shown here is derived from an EMBL/GenBank/DDBJ whole genome shotgun (WGS) entry which is preliminary data.</text>
</comment>
<feature type="compositionally biased region" description="Low complexity" evidence="5">
    <location>
        <begin position="353"/>
        <end position="373"/>
    </location>
</feature>
<protein>
    <recommendedName>
        <fullName evidence="7">Major facilitator superfamily (MFS) profile domain-containing protein</fullName>
    </recommendedName>
</protein>
<dbReference type="SUPFAM" id="SSF103473">
    <property type="entry name" value="MFS general substrate transporter"/>
    <property type="match status" value="1"/>
</dbReference>
<feature type="transmembrane region" description="Helical" evidence="6">
    <location>
        <begin position="254"/>
        <end position="275"/>
    </location>
</feature>
<reference evidence="9" key="1">
    <citation type="journal article" date="2019" name="Int. J. Syst. Evol. Microbiol.">
        <title>The Global Catalogue of Microorganisms (GCM) 10K type strain sequencing project: providing services to taxonomists for standard genome sequencing and annotation.</title>
        <authorList>
            <consortium name="The Broad Institute Genomics Platform"/>
            <consortium name="The Broad Institute Genome Sequencing Center for Infectious Disease"/>
            <person name="Wu L."/>
            <person name="Ma J."/>
        </authorList>
    </citation>
    <scope>NUCLEOTIDE SEQUENCE [LARGE SCALE GENOMIC DNA]</scope>
    <source>
        <strain evidence="9">JCM 17738</strain>
    </source>
</reference>
<evidence type="ECO:0000256" key="1">
    <source>
        <dbReference type="ARBA" id="ARBA00004651"/>
    </source>
</evidence>
<accession>A0ABP8JFN1</accession>
<feature type="transmembrane region" description="Helical" evidence="6">
    <location>
        <begin position="192"/>
        <end position="212"/>
    </location>
</feature>
<keyword evidence="9" id="KW-1185">Reference proteome</keyword>
<evidence type="ECO:0000256" key="6">
    <source>
        <dbReference type="SAM" id="Phobius"/>
    </source>
</evidence>
<dbReference type="Pfam" id="PF07690">
    <property type="entry name" value="MFS_1"/>
    <property type="match status" value="1"/>
</dbReference>
<feature type="domain" description="Major facilitator superfamily (MFS) profile" evidence="7">
    <location>
        <begin position="44"/>
        <end position="373"/>
    </location>
</feature>
<dbReference type="PROSITE" id="PS50850">
    <property type="entry name" value="MFS"/>
    <property type="match status" value="1"/>
</dbReference>
<feature type="transmembrane region" description="Helical" evidence="6">
    <location>
        <begin position="167"/>
        <end position="186"/>
    </location>
</feature>
<evidence type="ECO:0000313" key="9">
    <source>
        <dbReference type="Proteomes" id="UP001500390"/>
    </source>
</evidence>
<sequence length="373" mass="38396">MRLRFKACRMPSTRVPAPPTSPRLTSEASADSPVRLLDREHLPVVIGIIALVTLAAFENRAVMTILPTVVRELDGWALFGASTGAPLVTFTVAMAWSGTWTDRVGPRPVLHWGLGLFVLAQAVSALAPTMAVFVAGRAVSGAAEALIDTSLMVLVAQAPPEHLRAKVFATFAVAWILPSLLGPSLAGGLDALAGWRVVFLGPLLVAPLAYALMRPALARTSGTASAPPTTSPGAPDESEGPGQKPALPTPRAPIPVAALLLAAGLAVTTFAAPLLSQPATRPAGIAVIGTGACSSSSGQPGTCRQARPACTAGCRPSSRSACSSPQPSPRSAASYRSCSSRPTGPWQPWAWASSPPRSRPSCSRSPRHPSTAA</sequence>
<feature type="region of interest" description="Disordered" evidence="5">
    <location>
        <begin position="9"/>
        <end position="29"/>
    </location>
</feature>
<keyword evidence="2 6" id="KW-0812">Transmembrane</keyword>
<feature type="transmembrane region" description="Helical" evidence="6">
    <location>
        <begin position="41"/>
        <end position="57"/>
    </location>
</feature>
<keyword evidence="4 6" id="KW-0472">Membrane</keyword>
<dbReference type="Proteomes" id="UP001500390">
    <property type="component" value="Unassembled WGS sequence"/>
</dbReference>
<evidence type="ECO:0000259" key="7">
    <source>
        <dbReference type="PROSITE" id="PS50850"/>
    </source>
</evidence>
<gene>
    <name evidence="8" type="ORF">GCM10023153_06770</name>
</gene>
<dbReference type="Gene3D" id="1.20.1250.20">
    <property type="entry name" value="MFS general substrate transporter like domains"/>
    <property type="match status" value="1"/>
</dbReference>
<evidence type="ECO:0000256" key="3">
    <source>
        <dbReference type="ARBA" id="ARBA00022989"/>
    </source>
</evidence>
<comment type="subcellular location">
    <subcellularLocation>
        <location evidence="1">Cell membrane</location>
        <topology evidence="1">Multi-pass membrane protein</topology>
    </subcellularLocation>
</comment>
<dbReference type="InterPro" id="IPR036259">
    <property type="entry name" value="MFS_trans_sf"/>
</dbReference>
<dbReference type="InterPro" id="IPR020846">
    <property type="entry name" value="MFS_dom"/>
</dbReference>
<dbReference type="PANTHER" id="PTHR23501:SF154">
    <property type="entry name" value="MULTIDRUG-EFFLUX TRANSPORTER RV1634-RELATED"/>
    <property type="match status" value="1"/>
</dbReference>
<name>A0ABP8JFN1_9MICO</name>
<feature type="compositionally biased region" description="Low complexity" evidence="5">
    <location>
        <begin position="317"/>
        <end position="342"/>
    </location>
</feature>
<feature type="compositionally biased region" description="Low complexity" evidence="5">
    <location>
        <begin position="221"/>
        <end position="235"/>
    </location>
</feature>
<feature type="region of interest" description="Disordered" evidence="5">
    <location>
        <begin position="221"/>
        <end position="249"/>
    </location>
</feature>
<evidence type="ECO:0000313" key="8">
    <source>
        <dbReference type="EMBL" id="GAA4389994.1"/>
    </source>
</evidence>
<feature type="transmembrane region" description="Helical" evidence="6">
    <location>
        <begin position="77"/>
        <end position="97"/>
    </location>
</feature>
<dbReference type="PANTHER" id="PTHR23501">
    <property type="entry name" value="MAJOR FACILITATOR SUPERFAMILY"/>
    <property type="match status" value="1"/>
</dbReference>
<evidence type="ECO:0000256" key="5">
    <source>
        <dbReference type="SAM" id="MobiDB-lite"/>
    </source>
</evidence>
<dbReference type="EMBL" id="BAABFX010000010">
    <property type="protein sequence ID" value="GAA4389994.1"/>
    <property type="molecule type" value="Genomic_DNA"/>
</dbReference>
<feature type="transmembrane region" description="Helical" evidence="6">
    <location>
        <begin position="109"/>
        <end position="127"/>
    </location>
</feature>
<dbReference type="InterPro" id="IPR011701">
    <property type="entry name" value="MFS"/>
</dbReference>
<evidence type="ECO:0000256" key="2">
    <source>
        <dbReference type="ARBA" id="ARBA00022692"/>
    </source>
</evidence>
<evidence type="ECO:0000256" key="4">
    <source>
        <dbReference type="ARBA" id="ARBA00023136"/>
    </source>
</evidence>
<feature type="region of interest" description="Disordered" evidence="5">
    <location>
        <begin position="317"/>
        <end position="373"/>
    </location>
</feature>
<proteinExistence type="predicted"/>